<protein>
    <recommendedName>
        <fullName evidence="4">DUF222 domain-containing protein</fullName>
    </recommendedName>
</protein>
<organism evidence="2 3">
    <name type="scientific">Nonomuraea maheshkhaliensis</name>
    <dbReference type="NCBI Taxonomy" id="419590"/>
    <lineage>
        <taxon>Bacteria</taxon>
        <taxon>Bacillati</taxon>
        <taxon>Actinomycetota</taxon>
        <taxon>Actinomycetes</taxon>
        <taxon>Streptosporangiales</taxon>
        <taxon>Streptosporangiaceae</taxon>
        <taxon>Nonomuraea</taxon>
    </lineage>
</organism>
<keyword evidence="3" id="KW-1185">Reference proteome</keyword>
<name>A0ABN2EPT9_9ACTN</name>
<evidence type="ECO:0000313" key="3">
    <source>
        <dbReference type="Proteomes" id="UP001500064"/>
    </source>
</evidence>
<proteinExistence type="predicted"/>
<dbReference type="RefSeq" id="WP_346101450.1">
    <property type="nucleotide sequence ID" value="NZ_BAAAMU010000003.1"/>
</dbReference>
<feature type="compositionally biased region" description="Low complexity" evidence="1">
    <location>
        <begin position="185"/>
        <end position="198"/>
    </location>
</feature>
<dbReference type="EMBL" id="BAAAMU010000003">
    <property type="protein sequence ID" value="GAA1614041.1"/>
    <property type="molecule type" value="Genomic_DNA"/>
</dbReference>
<reference evidence="2 3" key="1">
    <citation type="journal article" date="2019" name="Int. J. Syst. Evol. Microbiol.">
        <title>The Global Catalogue of Microorganisms (GCM) 10K type strain sequencing project: providing services to taxonomists for standard genome sequencing and annotation.</title>
        <authorList>
            <consortium name="The Broad Institute Genomics Platform"/>
            <consortium name="The Broad Institute Genome Sequencing Center for Infectious Disease"/>
            <person name="Wu L."/>
            <person name="Ma J."/>
        </authorList>
    </citation>
    <scope>NUCLEOTIDE SEQUENCE [LARGE SCALE GENOMIC DNA]</scope>
    <source>
        <strain evidence="2 3">JCM 13929</strain>
    </source>
</reference>
<evidence type="ECO:0008006" key="4">
    <source>
        <dbReference type="Google" id="ProtNLM"/>
    </source>
</evidence>
<gene>
    <name evidence="2" type="ORF">GCM10009733_007730</name>
</gene>
<feature type="region of interest" description="Disordered" evidence="1">
    <location>
        <begin position="185"/>
        <end position="212"/>
    </location>
</feature>
<accession>A0ABN2EPT9</accession>
<sequence>MSFTEDDVDAGRSLMSACRGNQLAIGDLLASEWAGNAAALGEFCERIGLSVSTAKEWRTTAAAVTPELRERLNSCGVFVSYTVLREGARLRGGQVLDPGYSKLLRLIKDAKAAGIDRVGYATYQTVLGTAPPLAAAKDPVARQSDEVIDYLTEVDNSPNRDQLVEILLKDEQVTRKELAAAFEAQRARQAQQAEQRAAGGTQTPPERPAAGTGGALVAGLLALAEQTTRLVKRFPGQVRLDVAQQADAAVALDDLDVFMTWARQATSIRPVAVPAQRRAPRKTVTA</sequence>
<evidence type="ECO:0000256" key="1">
    <source>
        <dbReference type="SAM" id="MobiDB-lite"/>
    </source>
</evidence>
<comment type="caution">
    <text evidence="2">The sequence shown here is derived from an EMBL/GenBank/DDBJ whole genome shotgun (WGS) entry which is preliminary data.</text>
</comment>
<dbReference type="Proteomes" id="UP001500064">
    <property type="component" value="Unassembled WGS sequence"/>
</dbReference>
<evidence type="ECO:0000313" key="2">
    <source>
        <dbReference type="EMBL" id="GAA1614041.1"/>
    </source>
</evidence>